<dbReference type="Pfam" id="PF01582">
    <property type="entry name" value="TIR"/>
    <property type="match status" value="1"/>
</dbReference>
<keyword evidence="5" id="KW-1185">Reference proteome</keyword>
<proteinExistence type="predicted"/>
<dbReference type="InterPro" id="IPR027417">
    <property type="entry name" value="P-loop_NTPase"/>
</dbReference>
<evidence type="ECO:0000313" key="5">
    <source>
        <dbReference type="Proteomes" id="UP000824469"/>
    </source>
</evidence>
<dbReference type="GO" id="GO:0006952">
    <property type="term" value="P:defense response"/>
    <property type="evidence" value="ECO:0007669"/>
    <property type="project" value="InterPro"/>
</dbReference>
<name>A0AA38BPX1_TAXCH</name>
<keyword evidence="1" id="KW-0433">Leucine-rich repeat</keyword>
<evidence type="ECO:0000313" key="4">
    <source>
        <dbReference type="EMBL" id="KAH9288615.1"/>
    </source>
</evidence>
<dbReference type="InterPro" id="IPR002182">
    <property type="entry name" value="NB-ARC"/>
</dbReference>
<dbReference type="SUPFAM" id="SSF52540">
    <property type="entry name" value="P-loop containing nucleoside triphosphate hydrolases"/>
    <property type="match status" value="1"/>
</dbReference>
<gene>
    <name evidence="4" type="ORF">KI387_032732</name>
</gene>
<feature type="region of interest" description="Disordered" evidence="2">
    <location>
        <begin position="1"/>
        <end position="22"/>
    </location>
</feature>
<dbReference type="InterPro" id="IPR032675">
    <property type="entry name" value="LRR_dom_sf"/>
</dbReference>
<dbReference type="Gene3D" id="1.10.8.430">
    <property type="entry name" value="Helical domain of apoptotic protease-activating factors"/>
    <property type="match status" value="1"/>
</dbReference>
<sequence length="1048" mass="118357">MASSSSSQQKIVEHGPLTQKERSATPPKLYDVFINHRGPDVKETLAFELHSSLQEKGCRAFLHSEELELGDYIPSTLRDAICSSSVQIAIFSKRYAESAWCLAELVLMLETKAKFIPVFYEVEPWELRHIEKGVYAKAFSENERKGRYLNDLETWKRALNTAASFSGYELKRDEHYYSFCTRLVSAVQQEVERRKPLDVAKHAVGLDELVEDFESQRGQNGEEEKFKIIGIFGMGGCGKTTLAKELFNCRRLKYNGSCFLSDVREASAKGELTTLQTKILKDLVNEGHSNFQSVAEGTTYVRRRLESASHSRFFMVLDNIDGLDQLDALLFEDALGSDSLVIVTTRDERVLTCARITVRYSLKKMDRHHAIELFSWHAFNQPNPVNGFEDLVDSFVHLCGGLPLSLKVLGGHVSGSNNINYWQLVLEKVRKRLPDGIKQILKISFDALDNEEKQIFLDIACFFIGKSKSMATKIVKGSGWSAELALQNLKDKCLVEEGYEVGYAYGEVVLRMHDHLRDLGREIADDLNNPRRLWHPQFLKSLESKGFQNILTETNGRCFHSIFDPSMNCKITYFVEKSNNSADTSTVLLWLELDLKGNKLKSIPSWIPLQNLQYLRIVDGRLKKLWQDDLQVSSSSWIPPPISQSLMSTIRGIKKRLLQSDAEVPFELKELLLETIVLRELPNTLGMLNHLEKLVLKGRYSDISNSNFLIEGRSFSESLRKLSSLRSLILWDFCLSGELALSDSRDSTSFQTSIDRSTSCLQTIHICGVKLTSKLLIDGEHCPSLEYLRLDSMENLVEVNLSPVTTLNSFKLVFCKKLKTISGNFDLGNLEKLSIKECGELEEVPNLSRLDSLQHFSIDGCQKLQSIEGIEELKGLKYLYLSIGNGGAGVWSCVQRLKRFPSEFTTVIGRAVDEAESILNDYFFSSLISPEAVTMHRPMSKNSKREDSVKTPESLSAIIICALVQSSSGGEIKTPITRWRHFASGERIVTIVLTGRKSVYKDLGSDFNLKLLHAELKQKCIVTVNKGEESKALDIFKTIIAQLYQGIP</sequence>
<reference evidence="4 5" key="1">
    <citation type="journal article" date="2021" name="Nat. Plants">
        <title>The Taxus genome provides insights into paclitaxel biosynthesis.</title>
        <authorList>
            <person name="Xiong X."/>
            <person name="Gou J."/>
            <person name="Liao Q."/>
            <person name="Li Y."/>
            <person name="Zhou Q."/>
            <person name="Bi G."/>
            <person name="Li C."/>
            <person name="Du R."/>
            <person name="Wang X."/>
            <person name="Sun T."/>
            <person name="Guo L."/>
            <person name="Liang H."/>
            <person name="Lu P."/>
            <person name="Wu Y."/>
            <person name="Zhang Z."/>
            <person name="Ro D.K."/>
            <person name="Shang Y."/>
            <person name="Huang S."/>
            <person name="Yan J."/>
        </authorList>
    </citation>
    <scope>NUCLEOTIDE SEQUENCE [LARGE SCALE GENOMIC DNA]</scope>
    <source>
        <strain evidence="4">Ta-2019</strain>
    </source>
</reference>
<dbReference type="Gene3D" id="3.40.50.10140">
    <property type="entry name" value="Toll/interleukin-1 receptor homology (TIR) domain"/>
    <property type="match status" value="1"/>
</dbReference>
<protein>
    <recommendedName>
        <fullName evidence="3">TIR domain-containing protein</fullName>
    </recommendedName>
</protein>
<dbReference type="PANTHER" id="PTHR11017:SF385">
    <property type="entry name" value="DISEASE RESISTANCE PROTEIN (TIR-NBS-LRR CLASS)-RELATED"/>
    <property type="match status" value="1"/>
</dbReference>
<dbReference type="InterPro" id="IPR044974">
    <property type="entry name" value="Disease_R_plants"/>
</dbReference>
<dbReference type="InterPro" id="IPR035897">
    <property type="entry name" value="Toll_tir_struct_dom_sf"/>
</dbReference>
<dbReference type="SMART" id="SM00255">
    <property type="entry name" value="TIR"/>
    <property type="match status" value="1"/>
</dbReference>
<dbReference type="SMART" id="SM00382">
    <property type="entry name" value="AAA"/>
    <property type="match status" value="1"/>
</dbReference>
<feature type="domain" description="TIR" evidence="3">
    <location>
        <begin position="28"/>
        <end position="191"/>
    </location>
</feature>
<dbReference type="Pfam" id="PF23282">
    <property type="entry name" value="WHD_ROQ1"/>
    <property type="match status" value="1"/>
</dbReference>
<dbReference type="AlphaFoldDB" id="A0AA38BPX1"/>
<feature type="compositionally biased region" description="Polar residues" evidence="2">
    <location>
        <begin position="1"/>
        <end position="10"/>
    </location>
</feature>
<dbReference type="GO" id="GO:0043531">
    <property type="term" value="F:ADP binding"/>
    <property type="evidence" value="ECO:0007669"/>
    <property type="project" value="InterPro"/>
</dbReference>
<accession>A0AA38BPX1</accession>
<dbReference type="PANTHER" id="PTHR11017">
    <property type="entry name" value="LEUCINE-RICH REPEAT-CONTAINING PROTEIN"/>
    <property type="match status" value="1"/>
</dbReference>
<organism evidence="4 5">
    <name type="scientific">Taxus chinensis</name>
    <name type="common">Chinese yew</name>
    <name type="synonym">Taxus wallichiana var. chinensis</name>
    <dbReference type="NCBI Taxonomy" id="29808"/>
    <lineage>
        <taxon>Eukaryota</taxon>
        <taxon>Viridiplantae</taxon>
        <taxon>Streptophyta</taxon>
        <taxon>Embryophyta</taxon>
        <taxon>Tracheophyta</taxon>
        <taxon>Spermatophyta</taxon>
        <taxon>Pinopsida</taxon>
        <taxon>Pinidae</taxon>
        <taxon>Conifers II</taxon>
        <taxon>Cupressales</taxon>
        <taxon>Taxaceae</taxon>
        <taxon>Taxus</taxon>
    </lineage>
</organism>
<dbReference type="PROSITE" id="PS50104">
    <property type="entry name" value="TIR"/>
    <property type="match status" value="1"/>
</dbReference>
<dbReference type="Gene3D" id="3.80.10.10">
    <property type="entry name" value="Ribonuclease Inhibitor"/>
    <property type="match status" value="2"/>
</dbReference>
<dbReference type="SUPFAM" id="SSF52200">
    <property type="entry name" value="Toll/Interleukin receptor TIR domain"/>
    <property type="match status" value="1"/>
</dbReference>
<evidence type="ECO:0000256" key="2">
    <source>
        <dbReference type="SAM" id="MobiDB-lite"/>
    </source>
</evidence>
<dbReference type="Proteomes" id="UP000824469">
    <property type="component" value="Unassembled WGS sequence"/>
</dbReference>
<comment type="caution">
    <text evidence="4">The sequence shown here is derived from an EMBL/GenBank/DDBJ whole genome shotgun (WGS) entry which is preliminary data.</text>
</comment>
<evidence type="ECO:0000259" key="3">
    <source>
        <dbReference type="PROSITE" id="PS50104"/>
    </source>
</evidence>
<dbReference type="Pfam" id="PF00931">
    <property type="entry name" value="NB-ARC"/>
    <property type="match status" value="1"/>
</dbReference>
<dbReference type="InterPro" id="IPR003593">
    <property type="entry name" value="AAA+_ATPase"/>
</dbReference>
<dbReference type="GO" id="GO:0007165">
    <property type="term" value="P:signal transduction"/>
    <property type="evidence" value="ECO:0007669"/>
    <property type="project" value="InterPro"/>
</dbReference>
<dbReference type="InterPro" id="IPR042197">
    <property type="entry name" value="Apaf_helical"/>
</dbReference>
<dbReference type="Gene3D" id="3.40.50.300">
    <property type="entry name" value="P-loop containing nucleotide triphosphate hydrolases"/>
    <property type="match status" value="1"/>
</dbReference>
<dbReference type="SUPFAM" id="SSF52058">
    <property type="entry name" value="L domain-like"/>
    <property type="match status" value="1"/>
</dbReference>
<evidence type="ECO:0000256" key="1">
    <source>
        <dbReference type="ARBA" id="ARBA00022614"/>
    </source>
</evidence>
<dbReference type="InterPro" id="IPR000157">
    <property type="entry name" value="TIR_dom"/>
</dbReference>
<dbReference type="PRINTS" id="PR00364">
    <property type="entry name" value="DISEASERSIST"/>
</dbReference>
<dbReference type="EMBL" id="JAHRHJ020003813">
    <property type="protein sequence ID" value="KAH9288615.1"/>
    <property type="molecule type" value="Genomic_DNA"/>
</dbReference>
<dbReference type="InterPro" id="IPR058192">
    <property type="entry name" value="WHD_ROQ1-like"/>
</dbReference>